<feature type="transmembrane region" description="Helical" evidence="8">
    <location>
        <begin position="338"/>
        <end position="356"/>
    </location>
</feature>
<evidence type="ECO:0000259" key="9">
    <source>
        <dbReference type="Pfam" id="PF00535"/>
    </source>
</evidence>
<sequence length="404" mass="46103">MTGFAYHYYCILAVVSAKVNYMEKVVIVMPAWNEVENIKSMIEELTEKEFPKINADMQLLIVDNHSTDGTPEAVEKASEKHKNVYIIQQEKSGLGWAYVTGMRYAMETLKADAILEMDADFQHPPRFVKPMVEAYLGGAEYAIGSRYIKGGSVPKEWAASRRAISFFGNLFIRTVLLNFKIHDLTTGFRLTKVNGVLDKIDLEKLHDLNRFAYKVDLLYQSLKNSKKTVEVPLEFASRTKDKSKFNWKEMVATFKLAIILGIKDKQRFIKFGVVGFTGFLVNYLGLEFLKRLGLTTYWATLFATEAAIVSNFIFNNVWTFKDKIITSLKDVVVQFAKFNLSSLFAVIVQPLIVSGAAKLLGDTSVVRFAALIFALIFVIVPYNYIVYNLFIWKTWKLPKVFVRN</sequence>
<accession>A0A0G0UR97</accession>
<evidence type="ECO:0000313" key="11">
    <source>
        <dbReference type="EMBL" id="KKR62155.1"/>
    </source>
</evidence>
<dbReference type="InterPro" id="IPR029044">
    <property type="entry name" value="Nucleotide-diphossugar_trans"/>
</dbReference>
<feature type="transmembrane region" description="Helical" evidence="8">
    <location>
        <begin position="368"/>
        <end position="390"/>
    </location>
</feature>
<protein>
    <submittedName>
        <fullName evidence="11">Glycosyl transferase family 2</fullName>
    </submittedName>
</protein>
<dbReference type="Proteomes" id="UP000034293">
    <property type="component" value="Unassembled WGS sequence"/>
</dbReference>
<comment type="subcellular location">
    <subcellularLocation>
        <location evidence="1">Membrane</location>
        <topology evidence="1">Multi-pass membrane protein</topology>
    </subcellularLocation>
</comment>
<dbReference type="Gene3D" id="3.90.550.10">
    <property type="entry name" value="Spore Coat Polysaccharide Biosynthesis Protein SpsA, Chain A"/>
    <property type="match status" value="1"/>
</dbReference>
<comment type="caution">
    <text evidence="11">The sequence shown here is derived from an EMBL/GenBank/DDBJ whole genome shotgun (WGS) entry which is preliminary data.</text>
</comment>
<keyword evidence="5 8" id="KW-0812">Transmembrane</keyword>
<evidence type="ECO:0000259" key="10">
    <source>
        <dbReference type="Pfam" id="PF04138"/>
    </source>
</evidence>
<feature type="domain" description="Glycosyltransferase 2-like" evidence="9">
    <location>
        <begin position="27"/>
        <end position="192"/>
    </location>
</feature>
<evidence type="ECO:0000256" key="4">
    <source>
        <dbReference type="ARBA" id="ARBA00022679"/>
    </source>
</evidence>
<evidence type="ECO:0000256" key="8">
    <source>
        <dbReference type="SAM" id="Phobius"/>
    </source>
</evidence>
<evidence type="ECO:0000256" key="3">
    <source>
        <dbReference type="ARBA" id="ARBA00022676"/>
    </source>
</evidence>
<proteinExistence type="inferred from homology"/>
<dbReference type="InterPro" id="IPR001173">
    <property type="entry name" value="Glyco_trans_2-like"/>
</dbReference>
<dbReference type="SUPFAM" id="SSF53448">
    <property type="entry name" value="Nucleotide-diphospho-sugar transferases"/>
    <property type="match status" value="1"/>
</dbReference>
<reference evidence="11 12" key="1">
    <citation type="journal article" date="2015" name="Nature">
        <title>rRNA introns, odd ribosomes, and small enigmatic genomes across a large radiation of phyla.</title>
        <authorList>
            <person name="Brown C.T."/>
            <person name="Hug L.A."/>
            <person name="Thomas B.C."/>
            <person name="Sharon I."/>
            <person name="Castelle C.J."/>
            <person name="Singh A."/>
            <person name="Wilkins M.J."/>
            <person name="Williams K.H."/>
            <person name="Banfield J.F."/>
        </authorList>
    </citation>
    <scope>NUCLEOTIDE SEQUENCE [LARGE SCALE GENOMIC DNA]</scope>
</reference>
<evidence type="ECO:0000313" key="12">
    <source>
        <dbReference type="Proteomes" id="UP000034293"/>
    </source>
</evidence>
<keyword evidence="7 8" id="KW-0472">Membrane</keyword>
<dbReference type="InterPro" id="IPR007267">
    <property type="entry name" value="GtrA_DPMS_TM"/>
</dbReference>
<keyword evidence="6 8" id="KW-1133">Transmembrane helix</keyword>
<dbReference type="Pfam" id="PF00535">
    <property type="entry name" value="Glycos_transf_2"/>
    <property type="match status" value="1"/>
</dbReference>
<feature type="transmembrane region" description="Helical" evidence="8">
    <location>
        <begin position="297"/>
        <end position="318"/>
    </location>
</feature>
<evidence type="ECO:0000256" key="6">
    <source>
        <dbReference type="ARBA" id="ARBA00022989"/>
    </source>
</evidence>
<dbReference type="PANTHER" id="PTHR43398:SF1">
    <property type="entry name" value="DOLICHOL-PHOSPHATE MANNOSYLTRANSFERASE SUBUNIT 1"/>
    <property type="match status" value="1"/>
</dbReference>
<dbReference type="InterPro" id="IPR039528">
    <property type="entry name" value="DPM1-like"/>
</dbReference>
<keyword evidence="4 11" id="KW-0808">Transferase</keyword>
<evidence type="ECO:0000256" key="5">
    <source>
        <dbReference type="ARBA" id="ARBA00022692"/>
    </source>
</evidence>
<dbReference type="GO" id="GO:0016020">
    <property type="term" value="C:membrane"/>
    <property type="evidence" value="ECO:0007669"/>
    <property type="project" value="UniProtKB-SubCell"/>
</dbReference>
<dbReference type="Pfam" id="PF04138">
    <property type="entry name" value="GtrA_DPMS_TM"/>
    <property type="match status" value="1"/>
</dbReference>
<name>A0A0G0UR97_9BACT</name>
<gene>
    <name evidence="11" type="ORF">UU02_C0048G0005</name>
</gene>
<dbReference type="AlphaFoldDB" id="A0A0G0UR97"/>
<feature type="domain" description="GtrA/DPMS transmembrane" evidence="10">
    <location>
        <begin position="270"/>
        <end position="392"/>
    </location>
</feature>
<dbReference type="PANTHER" id="PTHR43398">
    <property type="entry name" value="DOLICHOL-PHOSPHATE MANNOSYLTRANSFERASE SUBUNIT 1"/>
    <property type="match status" value="1"/>
</dbReference>
<feature type="transmembrane region" description="Helical" evidence="8">
    <location>
        <begin position="268"/>
        <end position="285"/>
    </location>
</feature>
<comment type="similarity">
    <text evidence="2">Belongs to the glycosyltransferase 2 family.</text>
</comment>
<organism evidence="11 12">
    <name type="scientific">Candidatus Woesebacteria bacterium GW2011_GWA1_40_43</name>
    <dbReference type="NCBI Taxonomy" id="1618553"/>
    <lineage>
        <taxon>Bacteria</taxon>
        <taxon>Candidatus Woeseibacteriota</taxon>
    </lineage>
</organism>
<evidence type="ECO:0000256" key="2">
    <source>
        <dbReference type="ARBA" id="ARBA00006739"/>
    </source>
</evidence>
<dbReference type="EMBL" id="LBZA01000048">
    <property type="protein sequence ID" value="KKR62155.1"/>
    <property type="molecule type" value="Genomic_DNA"/>
</dbReference>
<dbReference type="GO" id="GO:0009247">
    <property type="term" value="P:glycolipid biosynthetic process"/>
    <property type="evidence" value="ECO:0007669"/>
    <property type="project" value="TreeGrafter"/>
</dbReference>
<evidence type="ECO:0000256" key="7">
    <source>
        <dbReference type="ARBA" id="ARBA00023136"/>
    </source>
</evidence>
<dbReference type="GO" id="GO:0004582">
    <property type="term" value="F:dolichyl-phosphate beta-D-mannosyltransferase activity"/>
    <property type="evidence" value="ECO:0007669"/>
    <property type="project" value="InterPro"/>
</dbReference>
<keyword evidence="3" id="KW-0328">Glycosyltransferase</keyword>
<dbReference type="GO" id="GO:0000271">
    <property type="term" value="P:polysaccharide biosynthetic process"/>
    <property type="evidence" value="ECO:0007669"/>
    <property type="project" value="InterPro"/>
</dbReference>
<evidence type="ECO:0000256" key="1">
    <source>
        <dbReference type="ARBA" id="ARBA00004141"/>
    </source>
</evidence>